<accession>A0A2V5K0F6</accession>
<keyword evidence="2" id="KW-1185">Reference proteome</keyword>
<comment type="caution">
    <text evidence="1">The sequence shown here is derived from an EMBL/GenBank/DDBJ whole genome shotgun (WGS) entry which is preliminary data.</text>
</comment>
<proteinExistence type="predicted"/>
<dbReference type="Pfam" id="PF10704">
    <property type="entry name" value="DUF2508"/>
    <property type="match status" value="1"/>
</dbReference>
<dbReference type="InterPro" id="IPR019644">
    <property type="entry name" value="DUF2508"/>
</dbReference>
<evidence type="ECO:0000313" key="1">
    <source>
        <dbReference type="EMBL" id="PYI52695.1"/>
    </source>
</evidence>
<dbReference type="AlphaFoldDB" id="A0A2V5K0F6"/>
<sequence length="92" mass="10901">MDMQWRIPWLQQRKEEDPLMRDKQILLEEIRVAQIEWQHAVQRLDYALDPDQIDYAIYALEAAEKRYGMLLKNAKRMNVSVLYHDLGKAAGG</sequence>
<reference evidence="1 2" key="1">
    <citation type="submission" date="2018-05" db="EMBL/GenBank/DDBJ databases">
        <title>Paenibacillus flagellatus sp. nov., isolated from selenium mineral soil.</title>
        <authorList>
            <person name="Dai X."/>
        </authorList>
    </citation>
    <scope>NUCLEOTIDE SEQUENCE [LARGE SCALE GENOMIC DNA]</scope>
    <source>
        <strain evidence="1 2">DXL2</strain>
    </source>
</reference>
<name>A0A2V5K0F6_9BACL</name>
<dbReference type="OrthoDB" id="2649829at2"/>
<evidence type="ECO:0000313" key="2">
    <source>
        <dbReference type="Proteomes" id="UP000247476"/>
    </source>
</evidence>
<organism evidence="1 2">
    <name type="scientific">Paenibacillus flagellatus</name>
    <dbReference type="NCBI Taxonomy" id="2211139"/>
    <lineage>
        <taxon>Bacteria</taxon>
        <taxon>Bacillati</taxon>
        <taxon>Bacillota</taxon>
        <taxon>Bacilli</taxon>
        <taxon>Bacillales</taxon>
        <taxon>Paenibacillaceae</taxon>
        <taxon>Paenibacillus</taxon>
    </lineage>
</organism>
<protein>
    <submittedName>
        <fullName evidence="1">DUF2508 domain-containing protein</fullName>
    </submittedName>
</protein>
<dbReference type="EMBL" id="QJVJ01000009">
    <property type="protein sequence ID" value="PYI52695.1"/>
    <property type="molecule type" value="Genomic_DNA"/>
</dbReference>
<gene>
    <name evidence="1" type="ORF">DLM86_21255</name>
</gene>
<dbReference type="Proteomes" id="UP000247476">
    <property type="component" value="Unassembled WGS sequence"/>
</dbReference>